<evidence type="ECO:0000313" key="1">
    <source>
        <dbReference type="EMBL" id="NMQ21297.1"/>
    </source>
</evidence>
<dbReference type="Proteomes" id="UP000760480">
    <property type="component" value="Unassembled WGS sequence"/>
</dbReference>
<dbReference type="RefSeq" id="WP_169250569.1">
    <property type="nucleotide sequence ID" value="NZ_SPMZ01000085.1"/>
</dbReference>
<dbReference type="EMBL" id="SPMZ01000085">
    <property type="protein sequence ID" value="NMQ21297.1"/>
    <property type="molecule type" value="Genomic_DNA"/>
</dbReference>
<sequence>MNTDWTIEPGNAGPGTLTHHAAPRFTAQWTSGAEELAGIDGPCWTAEGSDDADALHLFGFQWTDPVPEQAGFERLMQQAATAIDAWISGRL</sequence>
<name>A0ABX1TPE7_9GAMM</name>
<keyword evidence="2" id="KW-1185">Reference proteome</keyword>
<protein>
    <submittedName>
        <fullName evidence="1">Uncharacterized protein</fullName>
    </submittedName>
</protein>
<organism evidence="1 2">
    <name type="scientific">Candidatus Competibacter phosphatis</name>
    <dbReference type="NCBI Taxonomy" id="221280"/>
    <lineage>
        <taxon>Bacteria</taxon>
        <taxon>Pseudomonadati</taxon>
        <taxon>Pseudomonadota</taxon>
        <taxon>Gammaproteobacteria</taxon>
        <taxon>Candidatus Competibacteraceae</taxon>
        <taxon>Candidatus Competibacter</taxon>
    </lineage>
</organism>
<comment type="caution">
    <text evidence="1">The sequence shown here is derived from an EMBL/GenBank/DDBJ whole genome shotgun (WGS) entry which is preliminary data.</text>
</comment>
<reference evidence="1 2" key="1">
    <citation type="submission" date="2019-03" db="EMBL/GenBank/DDBJ databases">
        <title>Metabolic reconstructions from genomes of highly enriched 'Candidatus Accumulibacter' and 'Candidatus Competibacter' bioreactor populations.</title>
        <authorList>
            <person name="Annavajhala M.K."/>
            <person name="Welles L."/>
            <person name="Abbas B."/>
            <person name="Sorokin D."/>
            <person name="Park H."/>
            <person name="Van Loosdrecht M."/>
            <person name="Chandran K."/>
        </authorList>
    </citation>
    <scope>NUCLEOTIDE SEQUENCE [LARGE SCALE GENOMIC DNA]</scope>
    <source>
        <strain evidence="1 2">SBR_G</strain>
    </source>
</reference>
<gene>
    <name evidence="1" type="ORF">E4P82_20085</name>
</gene>
<evidence type="ECO:0000313" key="2">
    <source>
        <dbReference type="Proteomes" id="UP000760480"/>
    </source>
</evidence>
<accession>A0ABX1TPE7</accession>
<proteinExistence type="predicted"/>